<dbReference type="CDD" id="cd00082">
    <property type="entry name" value="HisKA"/>
    <property type="match status" value="1"/>
</dbReference>
<keyword evidence="8" id="KW-1133">Transmembrane helix</keyword>
<feature type="domain" description="PAS" evidence="10">
    <location>
        <begin position="228"/>
        <end position="298"/>
    </location>
</feature>
<dbReference type="SUPFAM" id="SSF55781">
    <property type="entry name" value="GAF domain-like"/>
    <property type="match status" value="1"/>
</dbReference>
<dbReference type="InterPro" id="IPR003661">
    <property type="entry name" value="HisK_dim/P_dom"/>
</dbReference>
<evidence type="ECO:0000256" key="2">
    <source>
        <dbReference type="ARBA" id="ARBA00012438"/>
    </source>
</evidence>
<dbReference type="EC" id="2.7.13.3" evidence="2"/>
<evidence type="ECO:0000256" key="8">
    <source>
        <dbReference type="SAM" id="Phobius"/>
    </source>
</evidence>
<dbReference type="SMART" id="SM00091">
    <property type="entry name" value="PAS"/>
    <property type="match status" value="1"/>
</dbReference>
<evidence type="ECO:0000256" key="3">
    <source>
        <dbReference type="ARBA" id="ARBA00022553"/>
    </source>
</evidence>
<keyword evidence="6" id="KW-0902">Two-component regulatory system</keyword>
<dbReference type="PANTHER" id="PTHR43711:SF31">
    <property type="entry name" value="HISTIDINE KINASE"/>
    <property type="match status" value="1"/>
</dbReference>
<evidence type="ECO:0000256" key="4">
    <source>
        <dbReference type="ARBA" id="ARBA00022679"/>
    </source>
</evidence>
<proteinExistence type="predicted"/>
<name>A0A1L9BK12_9BACT</name>
<evidence type="ECO:0000313" key="11">
    <source>
        <dbReference type="EMBL" id="OJH42583.1"/>
    </source>
</evidence>
<dbReference type="PANTHER" id="PTHR43711">
    <property type="entry name" value="TWO-COMPONENT HISTIDINE KINASE"/>
    <property type="match status" value="1"/>
</dbReference>
<evidence type="ECO:0000256" key="6">
    <source>
        <dbReference type="ARBA" id="ARBA00023012"/>
    </source>
</evidence>
<dbReference type="Pfam" id="PF01590">
    <property type="entry name" value="GAF"/>
    <property type="match status" value="1"/>
</dbReference>
<dbReference type="CDD" id="cd00130">
    <property type="entry name" value="PAS"/>
    <property type="match status" value="1"/>
</dbReference>
<dbReference type="InterPro" id="IPR000014">
    <property type="entry name" value="PAS"/>
</dbReference>
<dbReference type="InterPro" id="IPR036097">
    <property type="entry name" value="HisK_dim/P_sf"/>
</dbReference>
<dbReference type="InterPro" id="IPR036890">
    <property type="entry name" value="HATPase_C_sf"/>
</dbReference>
<comment type="catalytic activity">
    <reaction evidence="1">
        <text>ATP + protein L-histidine = ADP + protein N-phospho-L-histidine.</text>
        <dbReference type="EC" id="2.7.13.3"/>
    </reaction>
</comment>
<dbReference type="SUPFAM" id="SSF55785">
    <property type="entry name" value="PYP-like sensor domain (PAS domain)"/>
    <property type="match status" value="1"/>
</dbReference>
<keyword evidence="8" id="KW-0472">Membrane</keyword>
<dbReference type="Gene3D" id="1.10.287.130">
    <property type="match status" value="1"/>
</dbReference>
<keyword evidence="5" id="KW-0418">Kinase</keyword>
<gene>
    <name evidence="11" type="ORF">BON30_05185</name>
</gene>
<dbReference type="NCBIfam" id="TIGR00229">
    <property type="entry name" value="sensory_box"/>
    <property type="match status" value="1"/>
</dbReference>
<comment type="caution">
    <text evidence="11">The sequence shown here is derived from an EMBL/GenBank/DDBJ whole genome shotgun (WGS) entry which is preliminary data.</text>
</comment>
<evidence type="ECO:0000256" key="7">
    <source>
        <dbReference type="SAM" id="Coils"/>
    </source>
</evidence>
<keyword evidence="4" id="KW-0808">Transferase</keyword>
<dbReference type="Pfam" id="PF00512">
    <property type="entry name" value="HisKA"/>
    <property type="match status" value="1"/>
</dbReference>
<dbReference type="InterPro" id="IPR029016">
    <property type="entry name" value="GAF-like_dom_sf"/>
</dbReference>
<dbReference type="Proteomes" id="UP000182229">
    <property type="component" value="Unassembled WGS sequence"/>
</dbReference>
<dbReference type="Gene3D" id="3.30.450.20">
    <property type="entry name" value="PAS domain"/>
    <property type="match status" value="1"/>
</dbReference>
<dbReference type="SUPFAM" id="SSF55874">
    <property type="entry name" value="ATPase domain of HSP90 chaperone/DNA topoisomerase II/histidine kinase"/>
    <property type="match status" value="1"/>
</dbReference>
<dbReference type="SMART" id="SM00065">
    <property type="entry name" value="GAF"/>
    <property type="match status" value="1"/>
</dbReference>
<keyword evidence="8" id="KW-0812">Transmembrane</keyword>
<dbReference type="Gene3D" id="3.30.450.40">
    <property type="match status" value="1"/>
</dbReference>
<evidence type="ECO:0000259" key="9">
    <source>
        <dbReference type="PROSITE" id="PS50109"/>
    </source>
</evidence>
<dbReference type="InterPro" id="IPR003594">
    <property type="entry name" value="HATPase_dom"/>
</dbReference>
<sequence>MEMRHFFSMTTALVIIIPLVAGAALLRVFQISQAEQAILRRYALVTEQTLRAERLNAEGERLARLSRSYLLTPHPDIMKEVDTSRARFDGLARQLAEAHLDERERELMEEISRADRFLRSIARDLHQQRGEGVPVEELQPPLTGEYQFLREALDETLRELLHHERERMSALESEAHQVLAESGGMRLFAVIVAVIMLALQAVLAMRELHRRRLAQEMAESNAAERAASEARYSGIVSLAADAIITVDEAQRITLFNAGAETIFGYQAAEVLGRPLDVLMPERLRERHHQFLRTFVEKGLAARRIGERQRVHGLRKSGEEFPIDAAISSLEVEGKRTLTVILRDISEQKRVEEEQRFLVSAGELLSSTSLDSERTLSRVAQLAVERLADWCLVCLCDEGRVRLSEVVHRDPAQWQTASLLRGFPLDSRRAFLAREVLVQRKPLLQSHVSAEQLAALAQSDDHLLLLRRLNVRSFMAVPLMANERLLGTLTFISSDSGHVYTPRDLEFAEQLGRYSSLALENARLYQSARDATLARDKILGVVAHDLRSPLQSILLALPMLQRRAPVPGGVNDERQGKLLERLSTSAHRMNRMIEDLLDVARVEAGQLSIRASPQPTEPLLHEALETVRPQAQQIQLVLEPPGSLPPVLADRDRLLQVFSNLLGNALKFTPSGGEVRVGAHAKDGQVVFFVKDTGPGLTAEARQHLFERFWQANHGDRRGAGLGLSIVKDIIEAHGGRIHVESEQGQGSSFFFSVPIALNATPSPPGPLDTAGPL</sequence>
<protein>
    <recommendedName>
        <fullName evidence="2">histidine kinase</fullName>
        <ecNumber evidence="2">2.7.13.3</ecNumber>
    </recommendedName>
</protein>
<keyword evidence="3" id="KW-0597">Phosphoprotein</keyword>
<keyword evidence="7" id="KW-0175">Coiled coil</keyword>
<dbReference type="GO" id="GO:0000155">
    <property type="term" value="F:phosphorelay sensor kinase activity"/>
    <property type="evidence" value="ECO:0007669"/>
    <property type="project" value="InterPro"/>
</dbReference>
<evidence type="ECO:0000256" key="5">
    <source>
        <dbReference type="ARBA" id="ARBA00022777"/>
    </source>
</evidence>
<keyword evidence="12" id="KW-1185">Reference proteome</keyword>
<accession>A0A1L9BK12</accession>
<dbReference type="FunFam" id="3.30.565.10:FF:000006">
    <property type="entry name" value="Sensor histidine kinase WalK"/>
    <property type="match status" value="1"/>
</dbReference>
<reference evidence="11 12" key="2">
    <citation type="submission" date="2016-12" db="EMBL/GenBank/DDBJ databases">
        <title>Draft Genome Sequence of Cystobacter ferrugineus Strain Cbfe23.</title>
        <authorList>
            <person name="Akbar S."/>
            <person name="Dowd S.E."/>
            <person name="Stevens D.C."/>
        </authorList>
    </citation>
    <scope>NUCLEOTIDE SEQUENCE [LARGE SCALE GENOMIC DNA]</scope>
    <source>
        <strain evidence="11 12">Cbfe23</strain>
    </source>
</reference>
<feature type="domain" description="Histidine kinase" evidence="9">
    <location>
        <begin position="540"/>
        <end position="757"/>
    </location>
</feature>
<evidence type="ECO:0000259" key="10">
    <source>
        <dbReference type="PROSITE" id="PS50112"/>
    </source>
</evidence>
<dbReference type="Gene3D" id="3.30.565.10">
    <property type="entry name" value="Histidine kinase-like ATPase, C-terminal domain"/>
    <property type="match status" value="1"/>
</dbReference>
<dbReference type="SMART" id="SM00388">
    <property type="entry name" value="HisKA"/>
    <property type="match status" value="1"/>
</dbReference>
<dbReference type="AlphaFoldDB" id="A0A1L9BK12"/>
<dbReference type="Pfam" id="PF13426">
    <property type="entry name" value="PAS_9"/>
    <property type="match status" value="1"/>
</dbReference>
<organism evidence="11 12">
    <name type="scientific">Cystobacter ferrugineus</name>
    <dbReference type="NCBI Taxonomy" id="83449"/>
    <lineage>
        <taxon>Bacteria</taxon>
        <taxon>Pseudomonadati</taxon>
        <taxon>Myxococcota</taxon>
        <taxon>Myxococcia</taxon>
        <taxon>Myxococcales</taxon>
        <taxon>Cystobacterineae</taxon>
        <taxon>Archangiaceae</taxon>
        <taxon>Cystobacter</taxon>
    </lineage>
</organism>
<dbReference type="STRING" id="83449.BON30_05185"/>
<dbReference type="SUPFAM" id="SSF47384">
    <property type="entry name" value="Homodimeric domain of signal transducing histidine kinase"/>
    <property type="match status" value="1"/>
</dbReference>
<evidence type="ECO:0000256" key="1">
    <source>
        <dbReference type="ARBA" id="ARBA00000085"/>
    </source>
</evidence>
<dbReference type="CDD" id="cd00075">
    <property type="entry name" value="HATPase"/>
    <property type="match status" value="1"/>
</dbReference>
<dbReference type="InterPro" id="IPR035965">
    <property type="entry name" value="PAS-like_dom_sf"/>
</dbReference>
<dbReference type="InterPro" id="IPR050736">
    <property type="entry name" value="Sensor_HK_Regulatory"/>
</dbReference>
<dbReference type="EMBL" id="MPIN01000001">
    <property type="protein sequence ID" value="OJH42583.1"/>
    <property type="molecule type" value="Genomic_DNA"/>
</dbReference>
<reference evidence="12" key="1">
    <citation type="submission" date="2016-11" db="EMBL/GenBank/DDBJ databases">
        <authorList>
            <person name="Shukria A."/>
            <person name="Stevens D.C."/>
        </authorList>
    </citation>
    <scope>NUCLEOTIDE SEQUENCE [LARGE SCALE GENOMIC DNA]</scope>
    <source>
        <strain evidence="12">Cbfe23</strain>
    </source>
</reference>
<dbReference type="PRINTS" id="PR00344">
    <property type="entry name" value="BCTRLSENSOR"/>
</dbReference>
<evidence type="ECO:0000313" key="12">
    <source>
        <dbReference type="Proteomes" id="UP000182229"/>
    </source>
</evidence>
<feature type="coiled-coil region" evidence="7">
    <location>
        <begin position="146"/>
        <end position="181"/>
    </location>
</feature>
<dbReference type="SMART" id="SM00387">
    <property type="entry name" value="HATPase_c"/>
    <property type="match status" value="1"/>
</dbReference>
<feature type="transmembrane region" description="Helical" evidence="8">
    <location>
        <begin position="187"/>
        <end position="205"/>
    </location>
</feature>
<dbReference type="InterPro" id="IPR003018">
    <property type="entry name" value="GAF"/>
</dbReference>
<dbReference type="InterPro" id="IPR005467">
    <property type="entry name" value="His_kinase_dom"/>
</dbReference>
<dbReference type="PROSITE" id="PS50109">
    <property type="entry name" value="HIS_KIN"/>
    <property type="match status" value="1"/>
</dbReference>
<dbReference type="PROSITE" id="PS50112">
    <property type="entry name" value="PAS"/>
    <property type="match status" value="1"/>
</dbReference>
<dbReference type="InterPro" id="IPR004358">
    <property type="entry name" value="Sig_transdc_His_kin-like_C"/>
</dbReference>
<dbReference type="Pfam" id="PF02518">
    <property type="entry name" value="HATPase_c"/>
    <property type="match status" value="1"/>
</dbReference>